<reference evidence="2 3" key="1">
    <citation type="submission" date="2023-07" db="EMBL/GenBank/DDBJ databases">
        <title>Genomic Encyclopedia of Type Strains, Phase IV (KMG-IV): sequencing the most valuable type-strain genomes for metagenomic binning, comparative biology and taxonomic classification.</title>
        <authorList>
            <person name="Goeker M."/>
        </authorList>
    </citation>
    <scope>NUCLEOTIDE SEQUENCE [LARGE SCALE GENOMIC DNA]</scope>
    <source>
        <strain evidence="2 3">DSM 23837</strain>
    </source>
</reference>
<keyword evidence="3" id="KW-1185">Reference proteome</keyword>
<accession>A0ABT9WSM0</accession>
<dbReference type="PROSITE" id="PS50005">
    <property type="entry name" value="TPR"/>
    <property type="match status" value="3"/>
</dbReference>
<dbReference type="Pfam" id="PF13424">
    <property type="entry name" value="TPR_12"/>
    <property type="match status" value="1"/>
</dbReference>
<dbReference type="SUPFAM" id="SSF48452">
    <property type="entry name" value="TPR-like"/>
    <property type="match status" value="2"/>
</dbReference>
<dbReference type="SMART" id="SM00028">
    <property type="entry name" value="TPR"/>
    <property type="match status" value="10"/>
</dbReference>
<dbReference type="RefSeq" id="WP_307229151.1">
    <property type="nucleotide sequence ID" value="NZ_JAUSTT010000010.1"/>
</dbReference>
<evidence type="ECO:0000313" key="3">
    <source>
        <dbReference type="Proteomes" id="UP001223586"/>
    </source>
</evidence>
<evidence type="ECO:0000256" key="1">
    <source>
        <dbReference type="PROSITE-ProRule" id="PRU00339"/>
    </source>
</evidence>
<gene>
    <name evidence="2" type="ORF">J2S08_002027</name>
</gene>
<dbReference type="PANTHER" id="PTHR12558:SF13">
    <property type="entry name" value="CELL DIVISION CYCLE PROTEIN 27 HOMOLOG"/>
    <property type="match status" value="1"/>
</dbReference>
<dbReference type="Pfam" id="PF13429">
    <property type="entry name" value="TPR_15"/>
    <property type="match status" value="1"/>
</dbReference>
<name>A0ABT9WSM0_9BACI</name>
<feature type="repeat" description="TPR" evidence="1">
    <location>
        <begin position="374"/>
        <end position="407"/>
    </location>
</feature>
<proteinExistence type="predicted"/>
<feature type="repeat" description="TPR" evidence="1">
    <location>
        <begin position="134"/>
        <end position="167"/>
    </location>
</feature>
<protein>
    <submittedName>
        <fullName evidence="2">Tetratricopeptide (TPR) repeat protein</fullName>
    </submittedName>
</protein>
<feature type="repeat" description="TPR" evidence="1">
    <location>
        <begin position="204"/>
        <end position="237"/>
    </location>
</feature>
<dbReference type="EMBL" id="JAUSTT010000010">
    <property type="protein sequence ID" value="MDQ0176191.1"/>
    <property type="molecule type" value="Genomic_DNA"/>
</dbReference>
<keyword evidence="1" id="KW-0802">TPR repeat</keyword>
<dbReference type="InterPro" id="IPR011990">
    <property type="entry name" value="TPR-like_helical_dom_sf"/>
</dbReference>
<dbReference type="PANTHER" id="PTHR12558">
    <property type="entry name" value="CELL DIVISION CYCLE 16,23,27"/>
    <property type="match status" value="1"/>
</dbReference>
<comment type="caution">
    <text evidence="2">The sequence shown here is derived from an EMBL/GenBank/DDBJ whole genome shotgun (WGS) entry which is preliminary data.</text>
</comment>
<dbReference type="Pfam" id="PF25058">
    <property type="entry name" value="ARM_TT21"/>
    <property type="match status" value="1"/>
</dbReference>
<dbReference type="Gene3D" id="1.25.40.10">
    <property type="entry name" value="Tetratricopeptide repeat domain"/>
    <property type="match status" value="3"/>
</dbReference>
<sequence length="419" mass="48735">MNDHKRMIEYLEMDRIEEAEKCYKRIKETGSAETFYLLAADLSQLGFLSYAKELYEHILHAYPEESEIKILLAELLVEMGEEEKAILYLDSIQEEDESYPQALLVLADLYQLQGLFEVSEQKLLKANELLPHEPIIYYALGEFYASQGRLLEAVRYYQKLLEEGHTSIAGADLRERLAAAYSAGGAFEEAIPFFEQALEEKTSLQTLFGLAITAYQAKMYPKAIEAFEKLKALDPEYHSLYRYLAESYEQEGALEASLAVVEEGLAADSYQKELYHLGGKIALKLGKKELSEDYHRQALALDPSYLEAALHLNQLLLSQERYEEVIEIIEILKREGETDPQLHWDAAHAFRMIERYKEALQHYEYAYEDLQHHVDFLMEYGYFLREEGEQQKSFYIFNQVLKLDPVNDEVIYLIQEWEN</sequence>
<organism evidence="2 3">
    <name type="scientific">Bacillus chungangensis</name>
    <dbReference type="NCBI Taxonomy" id="587633"/>
    <lineage>
        <taxon>Bacteria</taxon>
        <taxon>Bacillati</taxon>
        <taxon>Bacillota</taxon>
        <taxon>Bacilli</taxon>
        <taxon>Bacillales</taxon>
        <taxon>Bacillaceae</taxon>
        <taxon>Bacillus</taxon>
    </lineage>
</organism>
<dbReference type="InterPro" id="IPR019734">
    <property type="entry name" value="TPR_rpt"/>
</dbReference>
<evidence type="ECO:0000313" key="2">
    <source>
        <dbReference type="EMBL" id="MDQ0176191.1"/>
    </source>
</evidence>
<dbReference type="Proteomes" id="UP001223586">
    <property type="component" value="Unassembled WGS sequence"/>
</dbReference>